<gene>
    <name evidence="3" type="ORF">IL45_12560</name>
    <name evidence="4" type="ORF">LY02_02470</name>
</gene>
<evidence type="ECO:0000313" key="6">
    <source>
        <dbReference type="Proteomes" id="UP000239997"/>
    </source>
</evidence>
<dbReference type="Pfam" id="PF19783">
    <property type="entry name" value="DUF6268"/>
    <property type="match status" value="1"/>
</dbReference>
<name>A0A084JVG8_NONUL</name>
<accession>A0A084JVG8</accession>
<comment type="caution">
    <text evidence="3">The sequence shown here is derived from an EMBL/GenBank/DDBJ whole genome shotgun (WGS) entry which is preliminary data.</text>
</comment>
<reference evidence="3 5" key="1">
    <citation type="submission" date="2014-07" db="EMBL/GenBank/DDBJ databases">
        <title>Draft genome sequence of Nonlabens ulvanivorans, an ulvan degrading bacterium.</title>
        <authorList>
            <person name="Kopel M."/>
            <person name="Helbert W."/>
            <person name="Henrissat B."/>
            <person name="Doniger T."/>
            <person name="Banin E."/>
        </authorList>
    </citation>
    <scope>NUCLEOTIDE SEQUENCE [LARGE SCALE GENOMIC DNA]</scope>
    <source>
        <strain evidence="3 5">PLR</strain>
    </source>
</reference>
<evidence type="ECO:0000256" key="1">
    <source>
        <dbReference type="SAM" id="SignalP"/>
    </source>
</evidence>
<evidence type="ECO:0000313" key="3">
    <source>
        <dbReference type="EMBL" id="KEZ92952.1"/>
    </source>
</evidence>
<feature type="domain" description="DUF6268" evidence="2">
    <location>
        <begin position="19"/>
        <end position="231"/>
    </location>
</feature>
<organism evidence="3 5">
    <name type="scientific">Nonlabens ulvanivorans</name>
    <name type="common">Persicivirga ulvanivorans</name>
    <dbReference type="NCBI Taxonomy" id="906888"/>
    <lineage>
        <taxon>Bacteria</taxon>
        <taxon>Pseudomonadati</taxon>
        <taxon>Bacteroidota</taxon>
        <taxon>Flavobacteriia</taxon>
        <taxon>Flavobacteriales</taxon>
        <taxon>Flavobacteriaceae</taxon>
        <taxon>Nonlabens</taxon>
    </lineage>
</organism>
<dbReference type="Proteomes" id="UP000239997">
    <property type="component" value="Unassembled WGS sequence"/>
</dbReference>
<dbReference type="InterPro" id="IPR046235">
    <property type="entry name" value="DUF6268"/>
</dbReference>
<feature type="chain" id="PRO_5001777576" description="DUF6268 domain-containing protein" evidence="1">
    <location>
        <begin position="20"/>
        <end position="295"/>
    </location>
</feature>
<feature type="signal peptide" evidence="1">
    <location>
        <begin position="1"/>
        <end position="19"/>
    </location>
</feature>
<dbReference type="Proteomes" id="UP000028531">
    <property type="component" value="Unassembled WGS sequence"/>
</dbReference>
<keyword evidence="1" id="KW-0732">Signal</keyword>
<evidence type="ECO:0000313" key="5">
    <source>
        <dbReference type="Proteomes" id="UP000028531"/>
    </source>
</evidence>
<evidence type="ECO:0000259" key="2">
    <source>
        <dbReference type="Pfam" id="PF19783"/>
    </source>
</evidence>
<proteinExistence type="predicted"/>
<dbReference type="OrthoDB" id="1488805at2"/>
<reference evidence="4 6" key="2">
    <citation type="submission" date="2018-03" db="EMBL/GenBank/DDBJ databases">
        <title>Genomic Encyclopedia of Archaeal and Bacterial Type Strains, Phase II (KMG-II): from individual species to whole genera.</title>
        <authorList>
            <person name="Goeker M."/>
        </authorList>
    </citation>
    <scope>NUCLEOTIDE SEQUENCE [LARGE SCALE GENOMIC DNA]</scope>
    <source>
        <strain evidence="4 6">DSM 22727</strain>
    </source>
</reference>
<keyword evidence="6" id="KW-1185">Reference proteome</keyword>
<protein>
    <recommendedName>
        <fullName evidence="2">DUF6268 domain-containing protein</fullName>
    </recommendedName>
</protein>
<evidence type="ECO:0000313" key="4">
    <source>
        <dbReference type="EMBL" id="PRX12818.1"/>
    </source>
</evidence>
<dbReference type="EMBL" id="JPJI01000032">
    <property type="protein sequence ID" value="KEZ92952.1"/>
    <property type="molecule type" value="Genomic_DNA"/>
</dbReference>
<sequence>MKNQLTFIIALLGLSIATAQNYLDIARINISNTTLEDLEQTHETNITNVNLEFLLPTPINDKTILITGLTAENSSLVLSNGLSRENLIMTRINLGAKVYHSKKWTGTYLLLPKIASNLNEVASQDFQIGAIALLEYRHKNRFRTKYGLYSSSEEFGTIITPLLGVYYRTPNNKFYIDAAFPIRMEANYNVTKKFSLGADLRTSVKSYNLGLTDRYVQEESIRGGLYASYSLMDDKFILRAKAGLDTTDYGLYNSGDRIGAQILTIQVNGDDRARLNNEFDSSVYFGFDAIYRLNL</sequence>
<dbReference type="AlphaFoldDB" id="A0A084JVG8"/>
<dbReference type="RefSeq" id="WP_036584412.1">
    <property type="nucleotide sequence ID" value="NZ_JPJI01000032.1"/>
</dbReference>
<dbReference type="EMBL" id="PVNA01000005">
    <property type="protein sequence ID" value="PRX12818.1"/>
    <property type="molecule type" value="Genomic_DNA"/>
</dbReference>